<reference evidence="3" key="1">
    <citation type="journal article" date="2019" name="Int. J. Syst. Evol. Microbiol.">
        <title>The Global Catalogue of Microorganisms (GCM) 10K type strain sequencing project: providing services to taxonomists for standard genome sequencing and annotation.</title>
        <authorList>
            <consortium name="The Broad Institute Genomics Platform"/>
            <consortium name="The Broad Institute Genome Sequencing Center for Infectious Disease"/>
            <person name="Wu L."/>
            <person name="Ma J."/>
        </authorList>
    </citation>
    <scope>NUCLEOTIDE SEQUENCE [LARGE SCALE GENOMIC DNA]</scope>
    <source>
        <strain evidence="3">JCM 17111</strain>
    </source>
</reference>
<gene>
    <name evidence="2" type="ORF">GCM10022395_07130</name>
</gene>
<dbReference type="EMBL" id="BAABCY010000019">
    <property type="protein sequence ID" value="GAA3558512.1"/>
    <property type="molecule type" value="Genomic_DNA"/>
</dbReference>
<dbReference type="Proteomes" id="UP001500954">
    <property type="component" value="Unassembled WGS sequence"/>
</dbReference>
<evidence type="ECO:0000313" key="3">
    <source>
        <dbReference type="Proteomes" id="UP001500954"/>
    </source>
</evidence>
<comment type="caution">
    <text evidence="2">The sequence shown here is derived from an EMBL/GenBank/DDBJ whole genome shotgun (WGS) entry which is preliminary data.</text>
</comment>
<feature type="signal peptide" evidence="1">
    <location>
        <begin position="1"/>
        <end position="20"/>
    </location>
</feature>
<proteinExistence type="predicted"/>
<evidence type="ECO:0008006" key="4">
    <source>
        <dbReference type="Google" id="ProtNLM"/>
    </source>
</evidence>
<name>A0ABP6WYC8_9FLAO</name>
<protein>
    <recommendedName>
        <fullName evidence="4">DUF4369 domain-containing protein</fullName>
    </recommendedName>
</protein>
<sequence length="390" mass="46618">MKQLLLHVFLLILLAINATAQESITAIKGKVHFWPTDTIYLQTMPFHSPHLSELKHQIVSKDSTFSFEFKNIDKPFVVQLFMSEQNAKLNKEHLLYNNLTDQYFYNQCEKFYTYGTTTFLLEPNRTLNIELERNWSISKLTPQMAKKYRETGVEVSKDNTLEATQKTSISFLGENTFQNEYFQKSFSLDNKIDNRLDIYKTLPIDKAIISLKKIRRNFLDELEKNKNKLSPTFYNYIYAEIEFSIKKEFLRFLMLTKEKEMNVFYTNEIPQEIMDIIEFDNENINIETLISESYNKFLPLYLNFKLNIKNKSYQRYYEYDINKIRTAIKNFPEKSVYYFITNYLLQPQTNRKEMIKTIKNEEAVEELILKTILKYPNGELNDKLIEKYNL</sequence>
<evidence type="ECO:0000256" key="1">
    <source>
        <dbReference type="SAM" id="SignalP"/>
    </source>
</evidence>
<organism evidence="2 3">
    <name type="scientific">Snuella lapsa</name>
    <dbReference type="NCBI Taxonomy" id="870481"/>
    <lineage>
        <taxon>Bacteria</taxon>
        <taxon>Pseudomonadati</taxon>
        <taxon>Bacteroidota</taxon>
        <taxon>Flavobacteriia</taxon>
        <taxon>Flavobacteriales</taxon>
        <taxon>Flavobacteriaceae</taxon>
        <taxon>Snuella</taxon>
    </lineage>
</organism>
<keyword evidence="1" id="KW-0732">Signal</keyword>
<keyword evidence="3" id="KW-1185">Reference proteome</keyword>
<evidence type="ECO:0000313" key="2">
    <source>
        <dbReference type="EMBL" id="GAA3558512.1"/>
    </source>
</evidence>
<accession>A0ABP6WYC8</accession>
<feature type="chain" id="PRO_5047515868" description="DUF4369 domain-containing protein" evidence="1">
    <location>
        <begin position="21"/>
        <end position="390"/>
    </location>
</feature>
<dbReference type="RefSeq" id="WP_345004439.1">
    <property type="nucleotide sequence ID" value="NZ_BAABCY010000019.1"/>
</dbReference>